<dbReference type="PANTHER" id="PTHR23514:SF13">
    <property type="entry name" value="INNER MEMBRANE PROTEIN YBJJ"/>
    <property type="match status" value="1"/>
</dbReference>
<dbReference type="Pfam" id="PF07690">
    <property type="entry name" value="MFS_1"/>
    <property type="match status" value="1"/>
</dbReference>
<keyword evidence="4 5" id="KW-0472">Membrane</keyword>
<dbReference type="GO" id="GO:0016020">
    <property type="term" value="C:membrane"/>
    <property type="evidence" value="ECO:0007669"/>
    <property type="project" value="UniProtKB-SubCell"/>
</dbReference>
<proteinExistence type="predicted"/>
<feature type="transmembrane region" description="Helical" evidence="5">
    <location>
        <begin position="106"/>
        <end position="124"/>
    </location>
</feature>
<feature type="transmembrane region" description="Helical" evidence="5">
    <location>
        <begin position="82"/>
        <end position="100"/>
    </location>
</feature>
<dbReference type="SUPFAM" id="SSF103473">
    <property type="entry name" value="MFS general substrate transporter"/>
    <property type="match status" value="1"/>
</dbReference>
<dbReference type="InterPro" id="IPR036259">
    <property type="entry name" value="MFS_trans_sf"/>
</dbReference>
<feature type="transmembrane region" description="Helical" evidence="5">
    <location>
        <begin position="364"/>
        <end position="385"/>
    </location>
</feature>
<dbReference type="InterPro" id="IPR011701">
    <property type="entry name" value="MFS"/>
</dbReference>
<feature type="transmembrane region" description="Helical" evidence="5">
    <location>
        <begin position="53"/>
        <end position="75"/>
    </location>
</feature>
<feature type="transmembrane region" description="Helical" evidence="5">
    <location>
        <begin position="170"/>
        <end position="192"/>
    </location>
</feature>
<reference evidence="8 9" key="2">
    <citation type="submission" date="2019-06" db="EMBL/GenBank/DDBJ databases">
        <authorList>
            <person name="Deangelis K."/>
            <person name="Huntemann M."/>
            <person name="Clum A."/>
            <person name="Pillay M."/>
            <person name="Palaniappan K."/>
            <person name="Varghese N."/>
            <person name="Mikhailova N."/>
            <person name="Stamatis D."/>
            <person name="Reddy T."/>
            <person name="Daum C."/>
            <person name="Shapiro N."/>
            <person name="Ivanova N."/>
            <person name="Kyrpides N."/>
            <person name="Woyke T."/>
        </authorList>
    </citation>
    <scope>NUCLEOTIDE SEQUENCE [LARGE SCALE GENOMIC DNA]</scope>
    <source>
        <strain evidence="8 9">106R</strain>
    </source>
</reference>
<feature type="transmembrane region" description="Helical" evidence="5">
    <location>
        <begin position="145"/>
        <end position="164"/>
    </location>
</feature>
<dbReference type="PANTHER" id="PTHR23514">
    <property type="entry name" value="BYPASS OF STOP CODON PROTEIN 6"/>
    <property type="match status" value="1"/>
</dbReference>
<keyword evidence="3 5" id="KW-1133">Transmembrane helix</keyword>
<dbReference type="RefSeq" id="WP_141968923.1">
    <property type="nucleotide sequence ID" value="NZ_JAENMM010000001.1"/>
</dbReference>
<evidence type="ECO:0000256" key="3">
    <source>
        <dbReference type="ARBA" id="ARBA00022989"/>
    </source>
</evidence>
<dbReference type="GO" id="GO:0022857">
    <property type="term" value="F:transmembrane transporter activity"/>
    <property type="evidence" value="ECO:0007669"/>
    <property type="project" value="InterPro"/>
</dbReference>
<feature type="transmembrane region" description="Helical" evidence="5">
    <location>
        <begin position="249"/>
        <end position="267"/>
    </location>
</feature>
<name>A0A1C3HDM7_SERMA</name>
<gene>
    <name evidence="7" type="primary">ybjJ_1</name>
    <name evidence="8" type="ORF">FHU12_1875</name>
    <name evidence="7" type="ORF">PWN146_01823</name>
</gene>
<feature type="transmembrane region" description="Helical" evidence="5">
    <location>
        <begin position="279"/>
        <end position="297"/>
    </location>
</feature>
<organism evidence="7">
    <name type="scientific">Serratia marcescens</name>
    <dbReference type="NCBI Taxonomy" id="615"/>
    <lineage>
        <taxon>Bacteria</taxon>
        <taxon>Pseudomonadati</taxon>
        <taxon>Pseudomonadota</taxon>
        <taxon>Gammaproteobacteria</taxon>
        <taxon>Enterobacterales</taxon>
        <taxon>Yersiniaceae</taxon>
        <taxon>Serratia</taxon>
    </lineage>
</organism>
<keyword evidence="2 5" id="KW-0812">Transmembrane</keyword>
<feature type="transmembrane region" description="Helical" evidence="5">
    <location>
        <begin position="213"/>
        <end position="237"/>
    </location>
</feature>
<dbReference type="InterPro" id="IPR051788">
    <property type="entry name" value="MFS_Transporter"/>
</dbReference>
<dbReference type="AlphaFoldDB" id="A0A1C3HDM7"/>
<dbReference type="PROSITE" id="PS50850">
    <property type="entry name" value="MFS"/>
    <property type="match status" value="1"/>
</dbReference>
<evidence type="ECO:0000313" key="9">
    <source>
        <dbReference type="Proteomes" id="UP000320710"/>
    </source>
</evidence>
<feature type="transmembrane region" description="Helical" evidence="5">
    <location>
        <begin position="21"/>
        <end position="41"/>
    </location>
</feature>
<evidence type="ECO:0000259" key="6">
    <source>
        <dbReference type="PROSITE" id="PS50850"/>
    </source>
</evidence>
<evidence type="ECO:0000256" key="2">
    <source>
        <dbReference type="ARBA" id="ARBA00022692"/>
    </source>
</evidence>
<feature type="transmembrane region" description="Helical" evidence="5">
    <location>
        <begin position="337"/>
        <end position="358"/>
    </location>
</feature>
<comment type="subcellular location">
    <subcellularLocation>
        <location evidence="1">Membrane</location>
        <topology evidence="1">Multi-pass membrane protein</topology>
    </subcellularLocation>
</comment>
<evidence type="ECO:0000256" key="4">
    <source>
        <dbReference type="ARBA" id="ARBA00023136"/>
    </source>
</evidence>
<reference evidence="7" key="1">
    <citation type="submission" date="2016-05" db="EMBL/GenBank/DDBJ databases">
        <authorList>
            <person name="Cock P.J.A."/>
            <person name="Cock P.J.A."/>
        </authorList>
    </citation>
    <scope>NUCLEOTIDE SEQUENCE</scope>
    <source>
        <strain evidence="7">PWN146_assembly</strain>
    </source>
</reference>
<evidence type="ECO:0000256" key="5">
    <source>
        <dbReference type="SAM" id="Phobius"/>
    </source>
</evidence>
<dbReference type="Gene3D" id="1.20.1250.20">
    <property type="entry name" value="MFS general substrate transporter like domains"/>
    <property type="match status" value="2"/>
</dbReference>
<sequence>MMLHWLTGEATENHRRQIATRAIFFLAGLGMAAWAPLIPFVKARLGIDDGTLGLLLFCLAAGSMAIMPFAGYLIAKLGCRTVLLGAGALLCIDLPLLALIDAPLLMGAALGVFGAVNGIMDVAMNSQAIIVERESGQAKMSGFHGFYSLGGIAGAGGVSLLLLAGLAPALAIGLIAILIAILLPIVAGDLLTYGGIGERRRGSARWALAHGKILFIALLCFFVFLTEGAMLDWSALFLHAERGVAKSQAGMGFTLYAVAVACGRLCGDRLIGTIGRYRTLLFGSLCAATGLLLTVSVPLAWSAFVGLMLVGLGIANIVPILFNAVGNQKQVPPGQAFPAVTLVGYIGLLTGPALIGFIAKYTSLTLAFGCTLICLVLVSISARAVTRSSH</sequence>
<protein>
    <submittedName>
        <fullName evidence="8">Fucose permease</fullName>
    </submittedName>
    <submittedName>
        <fullName evidence="7">Inner membrane protein YbjJ</fullName>
    </submittedName>
</protein>
<evidence type="ECO:0000256" key="1">
    <source>
        <dbReference type="ARBA" id="ARBA00004141"/>
    </source>
</evidence>
<dbReference type="EMBL" id="LT575490">
    <property type="protein sequence ID" value="SAY43132.1"/>
    <property type="molecule type" value="Genomic_DNA"/>
</dbReference>
<evidence type="ECO:0000313" key="8">
    <source>
        <dbReference type="EMBL" id="TQI84366.1"/>
    </source>
</evidence>
<dbReference type="InterPro" id="IPR020846">
    <property type="entry name" value="MFS_dom"/>
</dbReference>
<dbReference type="Proteomes" id="UP000320710">
    <property type="component" value="Unassembled WGS sequence"/>
</dbReference>
<feature type="transmembrane region" description="Helical" evidence="5">
    <location>
        <begin position="303"/>
        <end position="325"/>
    </location>
</feature>
<evidence type="ECO:0000313" key="7">
    <source>
        <dbReference type="EMBL" id="SAY43132.1"/>
    </source>
</evidence>
<dbReference type="CDD" id="cd17393">
    <property type="entry name" value="MFS_MosC_like"/>
    <property type="match status" value="1"/>
</dbReference>
<feature type="domain" description="Major facilitator superfamily (MFS) profile" evidence="6">
    <location>
        <begin position="213"/>
        <end position="390"/>
    </location>
</feature>
<accession>A0A1C3HDM7</accession>
<dbReference type="EMBL" id="VFMJ01000001">
    <property type="protein sequence ID" value="TQI84366.1"/>
    <property type="molecule type" value="Genomic_DNA"/>
</dbReference>
<reference evidence="8 9" key="3">
    <citation type="submission" date="2019-07" db="EMBL/GenBank/DDBJ databases">
        <title>Investigation of anaerobic lignin degradation for improved lignocellulosic biofuels.</title>
        <authorList>
            <person name="Deangelis K.PhD."/>
        </authorList>
    </citation>
    <scope>NUCLEOTIDE SEQUENCE [LARGE SCALE GENOMIC DNA]</scope>
    <source>
        <strain evidence="8 9">106R</strain>
    </source>
</reference>